<proteinExistence type="predicted"/>
<accession>A0A8H7N150</accession>
<protein>
    <submittedName>
        <fullName evidence="1">Uncharacterized protein</fullName>
    </submittedName>
</protein>
<gene>
    <name evidence="1" type="ORF">IM811_005666</name>
</gene>
<dbReference type="AlphaFoldDB" id="A0A8H7N150"/>
<comment type="caution">
    <text evidence="1">The sequence shown here is derived from an EMBL/GenBank/DDBJ whole genome shotgun (WGS) entry which is preliminary data.</text>
</comment>
<organism evidence="1 2">
    <name type="scientific">Bionectria ochroleuca</name>
    <name type="common">Gliocladium roseum</name>
    <dbReference type="NCBI Taxonomy" id="29856"/>
    <lineage>
        <taxon>Eukaryota</taxon>
        <taxon>Fungi</taxon>
        <taxon>Dikarya</taxon>
        <taxon>Ascomycota</taxon>
        <taxon>Pezizomycotina</taxon>
        <taxon>Sordariomycetes</taxon>
        <taxon>Hypocreomycetidae</taxon>
        <taxon>Hypocreales</taxon>
        <taxon>Bionectriaceae</taxon>
        <taxon>Clonostachys</taxon>
    </lineage>
</organism>
<evidence type="ECO:0000313" key="1">
    <source>
        <dbReference type="EMBL" id="KAF9744086.1"/>
    </source>
</evidence>
<name>A0A8H7N150_BIOOC</name>
<evidence type="ECO:0000313" key="2">
    <source>
        <dbReference type="Proteomes" id="UP000616885"/>
    </source>
</evidence>
<sequence>MKDGENEDEVEVNIEIPPRIHNSHERKADSSIDYCPPKSSCGYSPEEDILGDRKDKLDKYCNWTLSQVTSKRWRIGLQAANQFVASPWI</sequence>
<dbReference type="EMBL" id="JADCTT010000015">
    <property type="protein sequence ID" value="KAF9744086.1"/>
    <property type="molecule type" value="Genomic_DNA"/>
</dbReference>
<dbReference type="Proteomes" id="UP000616885">
    <property type="component" value="Unassembled WGS sequence"/>
</dbReference>
<reference evidence="1" key="1">
    <citation type="submission" date="2020-10" db="EMBL/GenBank/DDBJ databases">
        <title>High-Quality Genome Resource of Clonostachys rosea strain S41 by Oxford Nanopore Long-Read Sequencing.</title>
        <authorList>
            <person name="Wang H."/>
        </authorList>
    </citation>
    <scope>NUCLEOTIDE SEQUENCE</scope>
    <source>
        <strain evidence="1">S41</strain>
    </source>
</reference>